<accession>A0A4V4KN55</accession>
<dbReference type="Proteomes" id="UP000310121">
    <property type="component" value="Unassembled WGS sequence"/>
</dbReference>
<feature type="region of interest" description="Disordered" evidence="1">
    <location>
        <begin position="1"/>
        <end position="83"/>
    </location>
</feature>
<dbReference type="AlphaFoldDB" id="A0A4V4KN55"/>
<feature type="compositionally biased region" description="Polar residues" evidence="1">
    <location>
        <begin position="71"/>
        <end position="80"/>
    </location>
</feature>
<evidence type="ECO:0000256" key="1">
    <source>
        <dbReference type="SAM" id="MobiDB-lite"/>
    </source>
</evidence>
<dbReference type="EMBL" id="QZBN01001207">
    <property type="protein sequence ID" value="THZ33141.1"/>
    <property type="molecule type" value="Genomic_DNA"/>
</dbReference>
<feature type="compositionally biased region" description="Pro residues" evidence="1">
    <location>
        <begin position="27"/>
        <end position="46"/>
    </location>
</feature>
<feature type="compositionally biased region" description="Polar residues" evidence="1">
    <location>
        <begin position="1"/>
        <end position="23"/>
    </location>
</feature>
<evidence type="ECO:0000313" key="3">
    <source>
        <dbReference type="Proteomes" id="UP000310121"/>
    </source>
</evidence>
<proteinExistence type="predicted"/>
<name>A0A4V4KN55_AURPU</name>
<feature type="non-terminal residue" evidence="2">
    <location>
        <position position="1"/>
    </location>
</feature>
<sequence length="105" mass="10708">LCPSIQSKTSTSDTAQSPGTNKHNNTSPPPPSPPYTSTPSPPPSPPSNSKACKQKLSSASPTPSKSPPVLSPNSVAQASTSPPPLLELEYGVALDGVSCLYEHGD</sequence>
<protein>
    <submittedName>
        <fullName evidence="2">Uncharacterized protein</fullName>
    </submittedName>
</protein>
<gene>
    <name evidence="2" type="ORF">D6C90_08580</name>
</gene>
<reference evidence="2 3" key="1">
    <citation type="submission" date="2018-10" db="EMBL/GenBank/DDBJ databases">
        <title>Fifty Aureobasidium pullulans genomes reveal a recombining polyextremotolerant generalist.</title>
        <authorList>
            <person name="Gostincar C."/>
            <person name="Turk M."/>
            <person name="Zajc J."/>
            <person name="Gunde-Cimerman N."/>
        </authorList>
    </citation>
    <scope>NUCLEOTIDE SEQUENCE [LARGE SCALE GENOMIC DNA]</scope>
    <source>
        <strain evidence="2 3">EXF-3844</strain>
    </source>
</reference>
<organism evidence="2 3">
    <name type="scientific">Aureobasidium pullulans</name>
    <name type="common">Black yeast</name>
    <name type="synonym">Pullularia pullulans</name>
    <dbReference type="NCBI Taxonomy" id="5580"/>
    <lineage>
        <taxon>Eukaryota</taxon>
        <taxon>Fungi</taxon>
        <taxon>Dikarya</taxon>
        <taxon>Ascomycota</taxon>
        <taxon>Pezizomycotina</taxon>
        <taxon>Dothideomycetes</taxon>
        <taxon>Dothideomycetidae</taxon>
        <taxon>Dothideales</taxon>
        <taxon>Saccotheciaceae</taxon>
        <taxon>Aureobasidium</taxon>
    </lineage>
</organism>
<comment type="caution">
    <text evidence="2">The sequence shown here is derived from an EMBL/GenBank/DDBJ whole genome shotgun (WGS) entry which is preliminary data.</text>
</comment>
<evidence type="ECO:0000313" key="2">
    <source>
        <dbReference type="EMBL" id="THZ33141.1"/>
    </source>
</evidence>